<dbReference type="KEGG" id="aten:116299825"/>
<dbReference type="InterPro" id="IPR050877">
    <property type="entry name" value="EMX-VAX-Noto_Homeobox_TFs"/>
</dbReference>
<dbReference type="SMART" id="SM00389">
    <property type="entry name" value="HOX"/>
    <property type="match status" value="1"/>
</dbReference>
<dbReference type="Pfam" id="PF00046">
    <property type="entry name" value="Homeodomain"/>
    <property type="match status" value="1"/>
</dbReference>
<evidence type="ECO:0000256" key="3">
    <source>
        <dbReference type="ARBA" id="ARBA00023155"/>
    </source>
</evidence>
<evidence type="ECO:0000256" key="1">
    <source>
        <dbReference type="ARBA" id="ARBA00004123"/>
    </source>
</evidence>
<dbReference type="PANTHER" id="PTHR24339:SF28">
    <property type="entry name" value="E5-RELATED"/>
    <property type="match status" value="1"/>
</dbReference>
<dbReference type="RefSeq" id="XP_031564397.1">
    <property type="nucleotide sequence ID" value="XM_031708537.1"/>
</dbReference>
<accession>A0A6P8IDL4</accession>
<dbReference type="InParanoid" id="A0A6P8IDL4"/>
<proteinExistence type="predicted"/>
<dbReference type="PROSITE" id="PS00027">
    <property type="entry name" value="HOMEOBOX_1"/>
    <property type="match status" value="1"/>
</dbReference>
<sequence length="222" mass="25874">MLQMQGPGLSLPPLVSCYDDQSCMTSSTPSRPQYCSPNPQNNYHSGRVLQEMMYQNEVNFPGFITDHRGSQGLQSSWSSPWGPRQNVPYLAHPHPGDPYQYATYGGEMGDFQDDGGAYPQKRKRARTAFSADQLKKLEKRFLANHYIVGEERQKVAKDLDLSEAQVKVWFQNRRTKFKRDQELERLGKKKKRKGEHHIRKWQITTKHFYPELDNEERLNIQL</sequence>
<keyword evidence="2 5" id="KW-0238">DNA-binding</keyword>
<dbReference type="GO" id="GO:0000981">
    <property type="term" value="F:DNA-binding transcription factor activity, RNA polymerase II-specific"/>
    <property type="evidence" value="ECO:0007669"/>
    <property type="project" value="InterPro"/>
</dbReference>
<dbReference type="AlphaFoldDB" id="A0A6P8IDL4"/>
<keyword evidence="4 5" id="KW-0539">Nucleus</keyword>
<evidence type="ECO:0000256" key="5">
    <source>
        <dbReference type="PROSITE-ProRule" id="PRU00108"/>
    </source>
</evidence>
<evidence type="ECO:0000259" key="7">
    <source>
        <dbReference type="PROSITE" id="PS50071"/>
    </source>
</evidence>
<evidence type="ECO:0000256" key="2">
    <source>
        <dbReference type="ARBA" id="ARBA00023125"/>
    </source>
</evidence>
<dbReference type="PRINTS" id="PR00024">
    <property type="entry name" value="HOMEOBOX"/>
</dbReference>
<dbReference type="PROSITE" id="PS50071">
    <property type="entry name" value="HOMEOBOX_2"/>
    <property type="match status" value="1"/>
</dbReference>
<evidence type="ECO:0000256" key="4">
    <source>
        <dbReference type="ARBA" id="ARBA00023242"/>
    </source>
</evidence>
<dbReference type="GO" id="GO:0000978">
    <property type="term" value="F:RNA polymerase II cis-regulatory region sequence-specific DNA binding"/>
    <property type="evidence" value="ECO:0007669"/>
    <property type="project" value="TreeGrafter"/>
</dbReference>
<keyword evidence="3 5" id="KW-0371">Homeobox</keyword>
<dbReference type="FunFam" id="1.10.10.60:FF:000081">
    <property type="entry name" value="Empty spiracles homeobox 2"/>
    <property type="match status" value="1"/>
</dbReference>
<name>A0A6P8IDL4_ACTTE</name>
<dbReference type="PANTHER" id="PTHR24339">
    <property type="entry name" value="HOMEOBOX PROTEIN EMX-RELATED"/>
    <property type="match status" value="1"/>
</dbReference>
<dbReference type="Proteomes" id="UP000515163">
    <property type="component" value="Unplaced"/>
</dbReference>
<dbReference type="InterPro" id="IPR009057">
    <property type="entry name" value="Homeodomain-like_sf"/>
</dbReference>
<organism evidence="8 9">
    <name type="scientific">Actinia tenebrosa</name>
    <name type="common">Australian red waratah sea anemone</name>
    <dbReference type="NCBI Taxonomy" id="6105"/>
    <lineage>
        <taxon>Eukaryota</taxon>
        <taxon>Metazoa</taxon>
        <taxon>Cnidaria</taxon>
        <taxon>Anthozoa</taxon>
        <taxon>Hexacorallia</taxon>
        <taxon>Actiniaria</taxon>
        <taxon>Actiniidae</taxon>
        <taxon>Actinia</taxon>
    </lineage>
</organism>
<dbReference type="GO" id="GO:0005634">
    <property type="term" value="C:nucleus"/>
    <property type="evidence" value="ECO:0007669"/>
    <property type="project" value="UniProtKB-SubCell"/>
</dbReference>
<dbReference type="FunCoup" id="A0A6P8IDL4">
    <property type="interactions" value="440"/>
</dbReference>
<dbReference type="CDD" id="cd00086">
    <property type="entry name" value="homeodomain"/>
    <property type="match status" value="1"/>
</dbReference>
<evidence type="ECO:0000256" key="6">
    <source>
        <dbReference type="RuleBase" id="RU000682"/>
    </source>
</evidence>
<evidence type="ECO:0000313" key="9">
    <source>
        <dbReference type="RefSeq" id="XP_031564397.1"/>
    </source>
</evidence>
<feature type="domain" description="Homeobox" evidence="7">
    <location>
        <begin position="120"/>
        <end position="180"/>
    </location>
</feature>
<dbReference type="InterPro" id="IPR020479">
    <property type="entry name" value="HD_metazoa"/>
</dbReference>
<reference evidence="9" key="1">
    <citation type="submission" date="2025-08" db="UniProtKB">
        <authorList>
            <consortium name="RefSeq"/>
        </authorList>
    </citation>
    <scope>IDENTIFICATION</scope>
    <source>
        <tissue evidence="9">Tentacle</tissue>
    </source>
</reference>
<keyword evidence="8" id="KW-1185">Reference proteome</keyword>
<dbReference type="InterPro" id="IPR001356">
    <property type="entry name" value="HD"/>
</dbReference>
<dbReference type="GeneID" id="116299825"/>
<dbReference type="Gene3D" id="1.10.10.60">
    <property type="entry name" value="Homeodomain-like"/>
    <property type="match status" value="1"/>
</dbReference>
<gene>
    <name evidence="9" type="primary">LOC116299825</name>
</gene>
<comment type="subcellular location">
    <subcellularLocation>
        <location evidence="1 5 6">Nucleus</location>
    </subcellularLocation>
</comment>
<protein>
    <submittedName>
        <fullName evidence="9">Homeobox protein EMX2-like</fullName>
    </submittedName>
</protein>
<evidence type="ECO:0000313" key="8">
    <source>
        <dbReference type="Proteomes" id="UP000515163"/>
    </source>
</evidence>
<dbReference type="SUPFAM" id="SSF46689">
    <property type="entry name" value="Homeodomain-like"/>
    <property type="match status" value="1"/>
</dbReference>
<feature type="DNA-binding region" description="Homeobox" evidence="5">
    <location>
        <begin position="122"/>
        <end position="181"/>
    </location>
</feature>
<dbReference type="OrthoDB" id="6159439at2759"/>
<dbReference type="InterPro" id="IPR017970">
    <property type="entry name" value="Homeobox_CS"/>
</dbReference>